<dbReference type="PANTHER" id="PTHR23354:SF131">
    <property type="entry name" value="MTOR-ASSOCIATED PROTEIN MEAK7"/>
    <property type="match status" value="1"/>
</dbReference>
<evidence type="ECO:0000256" key="8">
    <source>
        <dbReference type="ARBA" id="ARBA00041780"/>
    </source>
</evidence>
<name>A0A8I6TB26_CIMLE</name>
<organism evidence="11 12">
    <name type="scientific">Cimex lectularius</name>
    <name type="common">Bed bug</name>
    <name type="synonym">Acanthia lectularia</name>
    <dbReference type="NCBI Taxonomy" id="79782"/>
    <lineage>
        <taxon>Eukaryota</taxon>
        <taxon>Metazoa</taxon>
        <taxon>Ecdysozoa</taxon>
        <taxon>Arthropoda</taxon>
        <taxon>Hexapoda</taxon>
        <taxon>Insecta</taxon>
        <taxon>Pterygota</taxon>
        <taxon>Neoptera</taxon>
        <taxon>Paraneoptera</taxon>
        <taxon>Hemiptera</taxon>
        <taxon>Heteroptera</taxon>
        <taxon>Panheteroptera</taxon>
        <taxon>Cimicomorpha</taxon>
        <taxon>Cimicidae</taxon>
        <taxon>Cimex</taxon>
    </lineage>
</organism>
<evidence type="ECO:0000256" key="2">
    <source>
        <dbReference type="ARBA" id="ARBA00004371"/>
    </source>
</evidence>
<evidence type="ECO:0000259" key="10">
    <source>
        <dbReference type="PROSITE" id="PS51886"/>
    </source>
</evidence>
<dbReference type="GeneID" id="106660938"/>
<evidence type="ECO:0000256" key="7">
    <source>
        <dbReference type="ARBA" id="ARBA00039594"/>
    </source>
</evidence>
<evidence type="ECO:0000256" key="3">
    <source>
        <dbReference type="ARBA" id="ARBA00004496"/>
    </source>
</evidence>
<keyword evidence="12" id="KW-1185">Reference proteome</keyword>
<evidence type="ECO:0000313" key="11">
    <source>
        <dbReference type="EnsemblMetazoa" id="XP_014239496.1"/>
    </source>
</evidence>
<dbReference type="OrthoDB" id="289228at2759"/>
<evidence type="ECO:0000256" key="9">
    <source>
        <dbReference type="ARBA" id="ARBA00042134"/>
    </source>
</evidence>
<dbReference type="RefSeq" id="XP_014239496.1">
    <property type="nucleotide sequence ID" value="XM_014384010.1"/>
</dbReference>
<dbReference type="GO" id="GO:0016020">
    <property type="term" value="C:membrane"/>
    <property type="evidence" value="ECO:0007669"/>
    <property type="project" value="UniProtKB-SubCell"/>
</dbReference>
<dbReference type="GO" id="GO:0005634">
    <property type="term" value="C:nucleus"/>
    <property type="evidence" value="ECO:0007669"/>
    <property type="project" value="TreeGrafter"/>
</dbReference>
<feature type="domain" description="TLDc" evidence="10">
    <location>
        <begin position="210"/>
        <end position="377"/>
    </location>
</feature>
<keyword evidence="5" id="KW-0472">Membrane</keyword>
<dbReference type="OMA" id="THEIAYL"/>
<keyword evidence="4" id="KW-0963">Cytoplasm</keyword>
<reference evidence="11" key="1">
    <citation type="submission" date="2022-01" db="UniProtKB">
        <authorList>
            <consortium name="EnsemblMetazoa"/>
        </authorList>
    </citation>
    <scope>IDENTIFICATION</scope>
</reference>
<dbReference type="GO" id="GO:0006979">
    <property type="term" value="P:response to oxidative stress"/>
    <property type="evidence" value="ECO:0007669"/>
    <property type="project" value="TreeGrafter"/>
</dbReference>
<dbReference type="PROSITE" id="PS51886">
    <property type="entry name" value="TLDC"/>
    <property type="match status" value="1"/>
</dbReference>
<protein>
    <recommendedName>
        <fullName evidence="7">MTOR-associated protein MEAK7</fullName>
    </recommendedName>
    <alternativeName>
        <fullName evidence="9">TBC/LysM-associated domain-containing protein 1</fullName>
    </alternativeName>
    <alternativeName>
        <fullName evidence="8">TLD domain-containing protein 1</fullName>
    </alternativeName>
</protein>
<dbReference type="SMART" id="SM00584">
    <property type="entry name" value="TLDc"/>
    <property type="match status" value="1"/>
</dbReference>
<dbReference type="InterPro" id="IPR006571">
    <property type="entry name" value="TLDc_dom"/>
</dbReference>
<evidence type="ECO:0000256" key="5">
    <source>
        <dbReference type="ARBA" id="ARBA00023136"/>
    </source>
</evidence>
<dbReference type="PANTHER" id="PTHR23354">
    <property type="entry name" value="NUCLEOLAR PROTEIN 7/ESTROGEN RECEPTOR COACTIVATOR-RELATED"/>
    <property type="match status" value="1"/>
</dbReference>
<evidence type="ECO:0000256" key="4">
    <source>
        <dbReference type="ARBA" id="ARBA00022490"/>
    </source>
</evidence>
<evidence type="ECO:0000256" key="6">
    <source>
        <dbReference type="ARBA" id="ARBA00023228"/>
    </source>
</evidence>
<comment type="subcellular location">
    <subcellularLocation>
        <location evidence="3">Cytoplasm</location>
    </subcellularLocation>
    <subcellularLocation>
        <location evidence="2">Lysosome</location>
    </subcellularLocation>
    <subcellularLocation>
        <location evidence="1">Membrane</location>
    </subcellularLocation>
</comment>
<evidence type="ECO:0000313" key="12">
    <source>
        <dbReference type="Proteomes" id="UP000494040"/>
    </source>
</evidence>
<keyword evidence="6" id="KW-0458">Lysosome</keyword>
<dbReference type="GO" id="GO:0005764">
    <property type="term" value="C:lysosome"/>
    <property type="evidence" value="ECO:0007669"/>
    <property type="project" value="UniProtKB-SubCell"/>
</dbReference>
<dbReference type="Proteomes" id="UP000494040">
    <property type="component" value="Unassembled WGS sequence"/>
</dbReference>
<accession>A0A8I6TB26</accession>
<sequence>MGGKHSNSRRGSIKINVKFKNILTKLCDDEIHYPNTILSAPKLEDLWKEQLSTELLSILMMHFSRQALTVDLFISFYHQIVEGPPDEKAAHLFVLFENPQVMKTYDMIHYVYAMVKSVVKLLEKNELYQNWLQLSTVDAFSMTDTFTKYLLHDFTSHSQIEVQRLASWLYKSTHFLDLSNYVYNVIFEISTPNDLKLPEPIVNTNNSEKTIMTAGEVLFFSLLLQKNFIEKWRLLYSSKTYGNSWATLSKCISAQGPTLILVKGTNGLLIGGFASESWNFRPDFYGDDYSFIFQLRPSIEIFEATNYNKNFQYFNTGQGTLPNGLGMGGQFGYWGFFITSEFGKCMVSETCTTFRNYKINTVIKEFDIQDLEIWGVGKADPTPAELGERENTHDKDLTARSLLEIAGRKSYAVDLDLLPPDNNEKE</sequence>
<dbReference type="EnsemblMetazoa" id="XM_014384010.1">
    <property type="protein sequence ID" value="XP_014239496.1"/>
    <property type="gene ID" value="LOC106660938"/>
</dbReference>
<proteinExistence type="predicted"/>
<dbReference type="Pfam" id="PF07534">
    <property type="entry name" value="TLD"/>
    <property type="match status" value="1"/>
</dbReference>
<evidence type="ECO:0000256" key="1">
    <source>
        <dbReference type="ARBA" id="ARBA00004370"/>
    </source>
</evidence>
<dbReference type="KEGG" id="clec:106660938"/>
<dbReference type="AlphaFoldDB" id="A0A8I6TB26"/>